<evidence type="ECO:0000256" key="6">
    <source>
        <dbReference type="SAM" id="Phobius"/>
    </source>
</evidence>
<evidence type="ECO:0000256" key="1">
    <source>
        <dbReference type="ARBA" id="ARBA00004651"/>
    </source>
</evidence>
<gene>
    <name evidence="8" type="ORF">LNN31_07145</name>
</gene>
<keyword evidence="3 6" id="KW-0812">Transmembrane</keyword>
<protein>
    <submittedName>
        <fullName evidence="8">MFS transporter</fullName>
    </submittedName>
</protein>
<dbReference type="Gene3D" id="1.20.1250.20">
    <property type="entry name" value="MFS general substrate transporter like domains"/>
    <property type="match status" value="2"/>
</dbReference>
<evidence type="ECO:0000313" key="8">
    <source>
        <dbReference type="EMBL" id="UYO64182.1"/>
    </source>
</evidence>
<dbReference type="InterPro" id="IPR020846">
    <property type="entry name" value="MFS_dom"/>
</dbReference>
<proteinExistence type="predicted"/>
<feature type="domain" description="Major facilitator superfamily (MFS) profile" evidence="7">
    <location>
        <begin position="30"/>
        <end position="479"/>
    </location>
</feature>
<feature type="transmembrane region" description="Helical" evidence="6">
    <location>
        <begin position="221"/>
        <end position="240"/>
    </location>
</feature>
<feature type="transmembrane region" description="Helical" evidence="6">
    <location>
        <begin position="67"/>
        <end position="84"/>
    </location>
</feature>
<accession>A0ABY6HI26</accession>
<organism evidence="8 9">
    <name type="scientific">Acetobacterium wieringae</name>
    <dbReference type="NCBI Taxonomy" id="52694"/>
    <lineage>
        <taxon>Bacteria</taxon>
        <taxon>Bacillati</taxon>
        <taxon>Bacillota</taxon>
        <taxon>Clostridia</taxon>
        <taxon>Eubacteriales</taxon>
        <taxon>Eubacteriaceae</taxon>
        <taxon>Acetobacterium</taxon>
    </lineage>
</organism>
<dbReference type="PROSITE" id="PS50850">
    <property type="entry name" value="MFS"/>
    <property type="match status" value="1"/>
</dbReference>
<evidence type="ECO:0000313" key="9">
    <source>
        <dbReference type="Proteomes" id="UP001163550"/>
    </source>
</evidence>
<dbReference type="PROSITE" id="PS00216">
    <property type="entry name" value="SUGAR_TRANSPORT_1"/>
    <property type="match status" value="1"/>
</dbReference>
<dbReference type="EMBL" id="CP087994">
    <property type="protein sequence ID" value="UYO64182.1"/>
    <property type="molecule type" value="Genomic_DNA"/>
</dbReference>
<keyword evidence="9" id="KW-1185">Reference proteome</keyword>
<dbReference type="PANTHER" id="PTHR42718:SF35">
    <property type="entry name" value="BLL0718 PROTEIN"/>
    <property type="match status" value="1"/>
</dbReference>
<keyword evidence="2" id="KW-0813">Transport</keyword>
<evidence type="ECO:0000256" key="3">
    <source>
        <dbReference type="ARBA" id="ARBA00022692"/>
    </source>
</evidence>
<feature type="transmembrane region" description="Helical" evidence="6">
    <location>
        <begin position="27"/>
        <end position="47"/>
    </location>
</feature>
<dbReference type="InterPro" id="IPR011701">
    <property type="entry name" value="MFS"/>
</dbReference>
<feature type="transmembrane region" description="Helical" evidence="6">
    <location>
        <begin position="328"/>
        <end position="345"/>
    </location>
</feature>
<evidence type="ECO:0000256" key="2">
    <source>
        <dbReference type="ARBA" id="ARBA00022448"/>
    </source>
</evidence>
<evidence type="ECO:0000256" key="4">
    <source>
        <dbReference type="ARBA" id="ARBA00022989"/>
    </source>
</evidence>
<dbReference type="SUPFAM" id="SSF103473">
    <property type="entry name" value="MFS general substrate transporter"/>
    <property type="match status" value="1"/>
</dbReference>
<keyword evidence="4 6" id="KW-1133">Transmembrane helix</keyword>
<feature type="transmembrane region" description="Helical" evidence="6">
    <location>
        <begin position="777"/>
        <end position="795"/>
    </location>
</feature>
<dbReference type="RefSeq" id="WP_263993096.1">
    <property type="nucleotide sequence ID" value="NZ_CP087994.1"/>
</dbReference>
<evidence type="ECO:0000256" key="5">
    <source>
        <dbReference type="ARBA" id="ARBA00023136"/>
    </source>
</evidence>
<comment type="subcellular location">
    <subcellularLocation>
        <location evidence="1">Cell membrane</location>
        <topology evidence="1">Multi-pass membrane protein</topology>
    </subcellularLocation>
</comment>
<feature type="transmembrane region" description="Helical" evidence="6">
    <location>
        <begin position="96"/>
        <end position="118"/>
    </location>
</feature>
<dbReference type="InterPro" id="IPR036259">
    <property type="entry name" value="MFS_trans_sf"/>
</dbReference>
<evidence type="ECO:0000259" key="7">
    <source>
        <dbReference type="PROSITE" id="PS50850"/>
    </source>
</evidence>
<dbReference type="Pfam" id="PF07690">
    <property type="entry name" value="MFS_1"/>
    <property type="match status" value="1"/>
</dbReference>
<dbReference type="PANTHER" id="PTHR42718">
    <property type="entry name" value="MAJOR FACILITATOR SUPERFAMILY MULTIDRUG TRANSPORTER MFSC"/>
    <property type="match status" value="1"/>
</dbReference>
<dbReference type="Proteomes" id="UP001163550">
    <property type="component" value="Chromosome"/>
</dbReference>
<dbReference type="InterPro" id="IPR005829">
    <property type="entry name" value="Sugar_transporter_CS"/>
</dbReference>
<feature type="transmembrane region" description="Helical" evidence="6">
    <location>
        <begin position="357"/>
        <end position="377"/>
    </location>
</feature>
<feature type="transmembrane region" description="Helical" evidence="6">
    <location>
        <begin position="190"/>
        <end position="209"/>
    </location>
</feature>
<feature type="transmembrane region" description="Helical" evidence="6">
    <location>
        <begin position="252"/>
        <end position="274"/>
    </location>
</feature>
<name>A0ABY6HI26_9FIRM</name>
<dbReference type="CDD" id="cd17321">
    <property type="entry name" value="MFS_MMR_MDR_like"/>
    <property type="match status" value="1"/>
</dbReference>
<feature type="transmembrane region" description="Helical" evidence="6">
    <location>
        <begin position="157"/>
        <end position="178"/>
    </location>
</feature>
<feature type="transmembrane region" description="Helical" evidence="6">
    <location>
        <begin position="124"/>
        <end position="145"/>
    </location>
</feature>
<feature type="transmembrane region" description="Helical" evidence="6">
    <location>
        <begin position="383"/>
        <end position="407"/>
    </location>
</feature>
<sequence length="812" mass="87158">MKKTRSTTSKKGRTANQMTNQNKKISYGMVMVVYLLGIFMGALDTGIVTPARTVIQTNLMVDDKTGIWMITIYTLAYAASIPVMGKLADRFGRKYIYLLSILLFGLGSLFCGLAQNFASFPMLLVARAVQAIGGGGIVPVATAEFGTTFPKEKRGMALGLVGGVYGIANIFGASAGSAILDLAGTTNWQYIFYINVPITIFILAAGLICLPNTRIENVKKIDIGGITIVTIMVLCVLYGLKNIDFFDFANTFLSTAVYPFLIIFMLLLPIFILVEKKAEDPVINLAYFKNSNILITLVLSFITGMVIMGMIFVPQFCENAMKTPAGKGGYYVIILGLFAGVGAPFSGKLIDKFGVKITLGFGFLVSCIGSLFLIFVTTNYPSILTVVVSLILMGLGIGFTMGTPINYMMLDNTEAAEANSALATVSLIRSIGTAVAPAIMVGFIAHAGLSVQSNVMNLLPTEVSVPTLPYAQELTDEFNQLKSNENIGDQLATVSLPDLTAKQTIEINMNENSGNDVPEELVALMKESDVTTITENSKTFAARMFAIMMPDTIAEINSGIDNGINGLNTGITQLDGNIAELRTGYDGISAGIDGMEAALAAQQEALHQLESLRVTMAEMMAAAAAQMAVSTPAGMPPGVAGPPPAATMSAAPMDVVSMIPESVRNQLPQTVLDELSDVKTIDDLDGKIWVLESAIASLSEQRDSAQANQAQMGIAIDAMADVKNQLTTMVNQMTIMKNAVPEAFESSKNGYLAAIDSKKTELENEFQKTLNYGFKQVYWTVAIASVLALMLLGFYQKKSMPEEVQWESVVEL</sequence>
<reference evidence="8" key="1">
    <citation type="submission" date="2021-11" db="EMBL/GenBank/DDBJ databases">
        <title>Isoprene-degrading acetogen.</title>
        <authorList>
            <person name="Yang Y."/>
            <person name="Jin H."/>
            <person name="Yan J."/>
        </authorList>
    </citation>
    <scope>NUCLEOTIDE SEQUENCE</scope>
    <source>
        <strain evidence="8">Berkeley</strain>
    </source>
</reference>
<dbReference type="Gene3D" id="1.20.1170.10">
    <property type="match status" value="1"/>
</dbReference>
<feature type="transmembrane region" description="Helical" evidence="6">
    <location>
        <begin position="427"/>
        <end position="449"/>
    </location>
</feature>
<feature type="transmembrane region" description="Helical" evidence="6">
    <location>
        <begin position="294"/>
        <end position="316"/>
    </location>
</feature>
<keyword evidence="5 6" id="KW-0472">Membrane</keyword>